<evidence type="ECO:0000313" key="2">
    <source>
        <dbReference type="Proteomes" id="UP000821865"/>
    </source>
</evidence>
<dbReference type="EMBL" id="CM023475">
    <property type="protein sequence ID" value="KAH7946039.1"/>
    <property type="molecule type" value="Genomic_DNA"/>
</dbReference>
<dbReference type="Proteomes" id="UP000821865">
    <property type="component" value="Chromosome 6"/>
</dbReference>
<name>A0ACB8CMG8_DERSI</name>
<protein>
    <submittedName>
        <fullName evidence="1">Uncharacterized protein</fullName>
    </submittedName>
</protein>
<organism evidence="1 2">
    <name type="scientific">Dermacentor silvarum</name>
    <name type="common">Tick</name>
    <dbReference type="NCBI Taxonomy" id="543639"/>
    <lineage>
        <taxon>Eukaryota</taxon>
        <taxon>Metazoa</taxon>
        <taxon>Ecdysozoa</taxon>
        <taxon>Arthropoda</taxon>
        <taxon>Chelicerata</taxon>
        <taxon>Arachnida</taxon>
        <taxon>Acari</taxon>
        <taxon>Parasitiformes</taxon>
        <taxon>Ixodida</taxon>
        <taxon>Ixodoidea</taxon>
        <taxon>Ixodidae</taxon>
        <taxon>Rhipicephalinae</taxon>
        <taxon>Dermacentor</taxon>
    </lineage>
</organism>
<keyword evidence="2" id="KW-1185">Reference proteome</keyword>
<comment type="caution">
    <text evidence="1">The sequence shown here is derived from an EMBL/GenBank/DDBJ whole genome shotgun (WGS) entry which is preliminary data.</text>
</comment>
<proteinExistence type="predicted"/>
<evidence type="ECO:0000313" key="1">
    <source>
        <dbReference type="EMBL" id="KAH7946039.1"/>
    </source>
</evidence>
<accession>A0ACB8CMG8</accession>
<sequence>MPLCTTNALKVPQVRYHEYPSETERRAAWLRNISREGPGGKETIWQPNDRSLVCALYFTEHDFKATAKLRVLLPTAVPTVFPGNSNYMSTRATPAPSEEEAAVLGKKR</sequence>
<reference evidence="1" key="1">
    <citation type="submission" date="2020-05" db="EMBL/GenBank/DDBJ databases">
        <title>Large-scale comparative analyses of tick genomes elucidate their genetic diversity and vector capacities.</title>
        <authorList>
            <person name="Jia N."/>
            <person name="Wang J."/>
            <person name="Shi W."/>
            <person name="Du L."/>
            <person name="Sun Y."/>
            <person name="Zhan W."/>
            <person name="Jiang J."/>
            <person name="Wang Q."/>
            <person name="Zhang B."/>
            <person name="Ji P."/>
            <person name="Sakyi L.B."/>
            <person name="Cui X."/>
            <person name="Yuan T."/>
            <person name="Jiang B."/>
            <person name="Yang W."/>
            <person name="Lam T.T.-Y."/>
            <person name="Chang Q."/>
            <person name="Ding S."/>
            <person name="Wang X."/>
            <person name="Zhu J."/>
            <person name="Ruan X."/>
            <person name="Zhao L."/>
            <person name="Wei J."/>
            <person name="Que T."/>
            <person name="Du C."/>
            <person name="Cheng J."/>
            <person name="Dai P."/>
            <person name="Han X."/>
            <person name="Huang E."/>
            <person name="Gao Y."/>
            <person name="Liu J."/>
            <person name="Shao H."/>
            <person name="Ye R."/>
            <person name="Li L."/>
            <person name="Wei W."/>
            <person name="Wang X."/>
            <person name="Wang C."/>
            <person name="Yang T."/>
            <person name="Huo Q."/>
            <person name="Li W."/>
            <person name="Guo W."/>
            <person name="Chen H."/>
            <person name="Zhou L."/>
            <person name="Ni X."/>
            <person name="Tian J."/>
            <person name="Zhou Y."/>
            <person name="Sheng Y."/>
            <person name="Liu T."/>
            <person name="Pan Y."/>
            <person name="Xia L."/>
            <person name="Li J."/>
            <person name="Zhao F."/>
            <person name="Cao W."/>
        </authorList>
    </citation>
    <scope>NUCLEOTIDE SEQUENCE</scope>
    <source>
        <strain evidence="1">Dsil-2018</strain>
    </source>
</reference>
<gene>
    <name evidence="1" type="ORF">HPB49_019558</name>
</gene>